<protein>
    <submittedName>
        <fullName evidence="1">Uncharacterized protein</fullName>
    </submittedName>
</protein>
<dbReference type="EMBL" id="LAZR01003096">
    <property type="protein sequence ID" value="KKN22056.1"/>
    <property type="molecule type" value="Genomic_DNA"/>
</dbReference>
<gene>
    <name evidence="1" type="ORF">LCGC14_0919180</name>
</gene>
<accession>A0A0F9RA14</accession>
<reference evidence="1" key="1">
    <citation type="journal article" date="2015" name="Nature">
        <title>Complex archaea that bridge the gap between prokaryotes and eukaryotes.</title>
        <authorList>
            <person name="Spang A."/>
            <person name="Saw J.H."/>
            <person name="Jorgensen S.L."/>
            <person name="Zaremba-Niedzwiedzka K."/>
            <person name="Martijn J."/>
            <person name="Lind A.E."/>
            <person name="van Eijk R."/>
            <person name="Schleper C."/>
            <person name="Guy L."/>
            <person name="Ettema T.J."/>
        </authorList>
    </citation>
    <scope>NUCLEOTIDE SEQUENCE</scope>
</reference>
<dbReference type="AlphaFoldDB" id="A0A0F9RA14"/>
<evidence type="ECO:0000313" key="1">
    <source>
        <dbReference type="EMBL" id="KKN22056.1"/>
    </source>
</evidence>
<proteinExistence type="predicted"/>
<name>A0A0F9RA14_9ZZZZ</name>
<organism evidence="1">
    <name type="scientific">marine sediment metagenome</name>
    <dbReference type="NCBI Taxonomy" id="412755"/>
    <lineage>
        <taxon>unclassified sequences</taxon>
        <taxon>metagenomes</taxon>
        <taxon>ecological metagenomes</taxon>
    </lineage>
</organism>
<comment type="caution">
    <text evidence="1">The sequence shown here is derived from an EMBL/GenBank/DDBJ whole genome shotgun (WGS) entry which is preliminary data.</text>
</comment>
<sequence length="124" mass="14536">MKLFELDLFEQEYKDFTKKDIAAALNFHIESHLYWYDKMGKDVYPSGYPIKSSAIGDSEVDTWNDVMSSVWNYYQQGELTGDDVAEEREELIAPVVNDILGINFDSYVNKLERRLQIGRRRRGE</sequence>